<feature type="domain" description="NACHT" evidence="5">
    <location>
        <begin position="173"/>
        <end position="333"/>
    </location>
</feature>
<dbReference type="InterPro" id="IPR055442">
    <property type="entry name" value="Beta-prop_EML-like_2nd"/>
</dbReference>
<feature type="repeat" description="WD" evidence="3">
    <location>
        <begin position="1143"/>
        <end position="1184"/>
    </location>
</feature>
<feature type="repeat" description="WD" evidence="3">
    <location>
        <begin position="933"/>
        <end position="974"/>
    </location>
</feature>
<dbReference type="InterPro" id="IPR015943">
    <property type="entry name" value="WD40/YVTN_repeat-like_dom_sf"/>
</dbReference>
<gene>
    <name evidence="7" type="ORF">KSF_066410</name>
</gene>
<keyword evidence="4" id="KW-0472">Membrane</keyword>
<dbReference type="InterPro" id="IPR001680">
    <property type="entry name" value="WD40_rpt"/>
</dbReference>
<dbReference type="PROSITE" id="PS50082">
    <property type="entry name" value="WD_REPEATS_2"/>
    <property type="match status" value="14"/>
</dbReference>
<evidence type="ECO:0000259" key="5">
    <source>
        <dbReference type="Pfam" id="PF05729"/>
    </source>
</evidence>
<evidence type="ECO:0000256" key="1">
    <source>
        <dbReference type="ARBA" id="ARBA00022574"/>
    </source>
</evidence>
<evidence type="ECO:0008006" key="9">
    <source>
        <dbReference type="Google" id="ProtNLM"/>
    </source>
</evidence>
<dbReference type="SUPFAM" id="SSF141571">
    <property type="entry name" value="Pentapeptide repeat-like"/>
    <property type="match status" value="1"/>
</dbReference>
<feature type="repeat" description="WD" evidence="3">
    <location>
        <begin position="849"/>
        <end position="890"/>
    </location>
</feature>
<dbReference type="SUPFAM" id="SSF50978">
    <property type="entry name" value="WD40 repeat-like"/>
    <property type="match status" value="2"/>
</dbReference>
<feature type="transmembrane region" description="Helical" evidence="4">
    <location>
        <begin position="21"/>
        <end position="45"/>
    </location>
</feature>
<reference evidence="7" key="1">
    <citation type="submission" date="2020-10" db="EMBL/GenBank/DDBJ databases">
        <title>Taxonomic study of unclassified bacteria belonging to the class Ktedonobacteria.</title>
        <authorList>
            <person name="Yabe S."/>
            <person name="Wang C.M."/>
            <person name="Zheng Y."/>
            <person name="Sakai Y."/>
            <person name="Cavaletti L."/>
            <person name="Monciardini P."/>
            <person name="Donadio S."/>
        </authorList>
    </citation>
    <scope>NUCLEOTIDE SEQUENCE</scope>
    <source>
        <strain evidence="7">ID150040</strain>
    </source>
</reference>
<feature type="repeat" description="WD" evidence="3">
    <location>
        <begin position="765"/>
        <end position="806"/>
    </location>
</feature>
<dbReference type="Proteomes" id="UP000597444">
    <property type="component" value="Unassembled WGS sequence"/>
</dbReference>
<keyword evidence="2" id="KW-0677">Repeat</keyword>
<dbReference type="SMART" id="SM00320">
    <property type="entry name" value="WD40"/>
    <property type="match status" value="14"/>
</dbReference>
<dbReference type="EMBL" id="BNJK01000001">
    <property type="protein sequence ID" value="GHO96593.1"/>
    <property type="molecule type" value="Genomic_DNA"/>
</dbReference>
<comment type="caution">
    <text evidence="7">The sequence shown here is derived from an EMBL/GenBank/DDBJ whole genome shotgun (WGS) entry which is preliminary data.</text>
</comment>
<dbReference type="PRINTS" id="PR00364">
    <property type="entry name" value="DISEASERSIST"/>
</dbReference>
<feature type="repeat" description="WD" evidence="3">
    <location>
        <begin position="639"/>
        <end position="680"/>
    </location>
</feature>
<feature type="repeat" description="WD" evidence="3">
    <location>
        <begin position="723"/>
        <end position="764"/>
    </location>
</feature>
<name>A0A8J3N5K6_9CHLR</name>
<evidence type="ECO:0000256" key="3">
    <source>
        <dbReference type="PROSITE-ProRule" id="PRU00221"/>
    </source>
</evidence>
<evidence type="ECO:0000259" key="6">
    <source>
        <dbReference type="Pfam" id="PF23414"/>
    </source>
</evidence>
<dbReference type="PANTHER" id="PTHR22847:SF637">
    <property type="entry name" value="WD REPEAT DOMAIN 5B"/>
    <property type="match status" value="1"/>
</dbReference>
<dbReference type="Pfam" id="PF00400">
    <property type="entry name" value="WD40"/>
    <property type="match status" value="8"/>
</dbReference>
<dbReference type="InterPro" id="IPR036322">
    <property type="entry name" value="WD40_repeat_dom_sf"/>
</dbReference>
<keyword evidence="4" id="KW-0812">Transmembrane</keyword>
<dbReference type="Pfam" id="PF23414">
    <property type="entry name" value="Beta-prop_EML_2"/>
    <property type="match status" value="1"/>
</dbReference>
<organism evidence="7 8">
    <name type="scientific">Reticulibacter mediterranei</name>
    <dbReference type="NCBI Taxonomy" id="2778369"/>
    <lineage>
        <taxon>Bacteria</taxon>
        <taxon>Bacillati</taxon>
        <taxon>Chloroflexota</taxon>
        <taxon>Ktedonobacteria</taxon>
        <taxon>Ktedonobacterales</taxon>
        <taxon>Reticulibacteraceae</taxon>
        <taxon>Reticulibacter</taxon>
    </lineage>
</organism>
<dbReference type="InterPro" id="IPR020472">
    <property type="entry name" value="WD40_PAC1"/>
</dbReference>
<dbReference type="InterPro" id="IPR019775">
    <property type="entry name" value="WD40_repeat_CS"/>
</dbReference>
<feature type="transmembrane region" description="Helical" evidence="4">
    <location>
        <begin position="57"/>
        <end position="78"/>
    </location>
</feature>
<dbReference type="PROSITE" id="PS00678">
    <property type="entry name" value="WD_REPEATS_1"/>
    <property type="match status" value="9"/>
</dbReference>
<dbReference type="InterPro" id="IPR007111">
    <property type="entry name" value="NACHT_NTPase"/>
</dbReference>
<evidence type="ECO:0000313" key="8">
    <source>
        <dbReference type="Proteomes" id="UP000597444"/>
    </source>
</evidence>
<dbReference type="PANTHER" id="PTHR22847">
    <property type="entry name" value="WD40 REPEAT PROTEIN"/>
    <property type="match status" value="1"/>
</dbReference>
<feature type="repeat" description="WD" evidence="3">
    <location>
        <begin position="681"/>
        <end position="722"/>
    </location>
</feature>
<dbReference type="PROSITE" id="PS50294">
    <property type="entry name" value="WD_REPEATS_REGION"/>
    <property type="match status" value="13"/>
</dbReference>
<keyword evidence="4" id="KW-1133">Transmembrane helix</keyword>
<feature type="repeat" description="WD" evidence="3">
    <location>
        <begin position="891"/>
        <end position="932"/>
    </location>
</feature>
<feature type="repeat" description="WD" evidence="3">
    <location>
        <begin position="598"/>
        <end position="638"/>
    </location>
</feature>
<dbReference type="PRINTS" id="PR00320">
    <property type="entry name" value="GPROTEINBRPT"/>
</dbReference>
<keyword evidence="8" id="KW-1185">Reference proteome</keyword>
<feature type="repeat" description="WD" evidence="3">
    <location>
        <begin position="1017"/>
        <end position="1058"/>
    </location>
</feature>
<keyword evidence="1 3" id="KW-0853">WD repeat</keyword>
<dbReference type="AlphaFoldDB" id="A0A8J3N5K6"/>
<feature type="repeat" description="WD" evidence="3">
    <location>
        <begin position="1101"/>
        <end position="1142"/>
    </location>
</feature>
<dbReference type="InterPro" id="IPR027417">
    <property type="entry name" value="P-loop_NTPase"/>
</dbReference>
<proteinExistence type="predicted"/>
<feature type="domain" description="EML-like second beta-propeller" evidence="6">
    <location>
        <begin position="688"/>
        <end position="844"/>
    </location>
</feature>
<feature type="repeat" description="WD" evidence="3">
    <location>
        <begin position="807"/>
        <end position="848"/>
    </location>
</feature>
<dbReference type="Pfam" id="PF00805">
    <property type="entry name" value="Pentapeptide"/>
    <property type="match status" value="1"/>
</dbReference>
<dbReference type="CDD" id="cd00200">
    <property type="entry name" value="WD40"/>
    <property type="match status" value="2"/>
</dbReference>
<dbReference type="Gene3D" id="2.130.10.10">
    <property type="entry name" value="YVTN repeat-like/Quinoprotein amine dehydrogenase"/>
    <property type="match status" value="6"/>
</dbReference>
<dbReference type="Gene3D" id="3.40.50.300">
    <property type="entry name" value="P-loop containing nucleotide triphosphate hydrolases"/>
    <property type="match status" value="1"/>
</dbReference>
<sequence length="1219" mass="134824">MFSRQKELSSDHQRRGKRSSRMTWIVIAVVTVAIIAVIFVALFIILEQGIVQGLTTLTAISIVIGIAVSILTLMVNFFQWHATASLETHLPTATSAPVPHQELTSSPEAPDNTTIILSSNELKATTTSSLTIQAPINNVHGADWGEAPAAEHFYGREQELTTLHQWAIQDQCRVIVIQGMGGVGKTALVTKLARQLRPAFDYIFWRSLQNAPPLESILEKCLVFLSNQQYQNLPQNVDAQIALFIEYLRKKRCLLVLDNFESVLQSGKHAGNYQNNYAAFGRLLELIGETHHRSCLLITSREKPRELPRLEGKSLPVRSLQLYGVEQTTAKEILKDEDLAGSDTTWTTFITLYSGNPLALKLVSEPIRELFHGDIATFLAQNEVIVSDIYELLNQQFQRLSSLEQEILYWLAIEREATALDTLREDIVHAVPKGELLEALKSLRRRSMIESLDTARFSLQPVILEYATDRLVEQIYQEISTGHIELFQSHALIKAQAKDYTRESQNCLILAPLAERLRTTFSQTGSEKKLRNLLLELQATKPQLSSYAAGNTLNLLRQLDISLQGYDFSHLIVRQAYLQDAILTDANFAHADLATCIFSETFGNILSIAIGPNHLLAAGTANGNIELWQLSTGTPLLSLSGGKEWIRTVTFSADGKTVISGGDDETVRLWDVETGQCCNILQGHHGRVYCVSASPTDNIIVSSGDDQTIRLWDISNGECIQMLQGHSSRIRSIAFSPDGNLIASGSEDHTIRLWKVSSGHCIAVLHDHTDRVYSVVFSPDGKFLASGSDDRDVRLWNVMTGQCFKILQGHRGRVQSVAWSRNGMFVASGSEDHTIRLWDIATGHCFHALEKHTGRIRTVAFSADGMILASGGDDQTVHLWEVNSGQCLKTLYGHSSWIYSVAFNTQGNIIASDSEDLAIHLWEVNTGQRLKTLYGHSSWIYSVAFNPESTILASGSADQSIRLWNVSTGLCLKILRGHTGRIRTIAFDPTGHILASGSDDHGIRLWDMSTGLCTQILLGHSDRVRAVAFNFDGTLLASGGEDKVVRLWNVNSGQCVQTLEGHAGRIWSVTFNPQGNLLASGSDDQTIRLWRVSSGQYLKTLQGHNGRIYSVVFSLDGSILASGSEDYAVLLWHISTGSILHTLKGHSSRVRSVVFSSDGQTLASGSHDGTIKLWNIQTAECLRTLRKDKPYERMNITGVKGVTISQKMMLKALGAVELT</sequence>
<dbReference type="RefSeq" id="WP_220207204.1">
    <property type="nucleotide sequence ID" value="NZ_BNJK01000001.1"/>
</dbReference>
<dbReference type="SUPFAM" id="SSF52540">
    <property type="entry name" value="P-loop containing nucleoside triphosphate hydrolases"/>
    <property type="match status" value="1"/>
</dbReference>
<dbReference type="InterPro" id="IPR001646">
    <property type="entry name" value="5peptide_repeat"/>
</dbReference>
<dbReference type="Pfam" id="PF05729">
    <property type="entry name" value="NACHT"/>
    <property type="match status" value="1"/>
</dbReference>
<feature type="repeat" description="WD" evidence="3">
    <location>
        <begin position="1059"/>
        <end position="1100"/>
    </location>
</feature>
<protein>
    <recommendedName>
        <fullName evidence="9">NACHT domain-containing protein</fullName>
    </recommendedName>
</protein>
<evidence type="ECO:0000313" key="7">
    <source>
        <dbReference type="EMBL" id="GHO96593.1"/>
    </source>
</evidence>
<evidence type="ECO:0000256" key="4">
    <source>
        <dbReference type="SAM" id="Phobius"/>
    </source>
</evidence>
<feature type="repeat" description="WD" evidence="3">
    <location>
        <begin position="975"/>
        <end position="1016"/>
    </location>
</feature>
<evidence type="ECO:0000256" key="2">
    <source>
        <dbReference type="ARBA" id="ARBA00022737"/>
    </source>
</evidence>
<accession>A0A8J3N5K6</accession>